<evidence type="ECO:0000313" key="2">
    <source>
        <dbReference type="Proteomes" id="UP001281147"/>
    </source>
</evidence>
<evidence type="ECO:0000313" key="1">
    <source>
        <dbReference type="EMBL" id="KAK3704145.1"/>
    </source>
</evidence>
<organism evidence="1 2">
    <name type="scientific">Vermiconidia calcicola</name>
    <dbReference type="NCBI Taxonomy" id="1690605"/>
    <lineage>
        <taxon>Eukaryota</taxon>
        <taxon>Fungi</taxon>
        <taxon>Dikarya</taxon>
        <taxon>Ascomycota</taxon>
        <taxon>Pezizomycotina</taxon>
        <taxon>Dothideomycetes</taxon>
        <taxon>Dothideomycetidae</taxon>
        <taxon>Mycosphaerellales</taxon>
        <taxon>Extremaceae</taxon>
        <taxon>Vermiconidia</taxon>
    </lineage>
</organism>
<accession>A0ACC3MWC1</accession>
<comment type="caution">
    <text evidence="1">The sequence shown here is derived from an EMBL/GenBank/DDBJ whole genome shotgun (WGS) entry which is preliminary data.</text>
</comment>
<reference evidence="1" key="1">
    <citation type="submission" date="2023-07" db="EMBL/GenBank/DDBJ databases">
        <title>Black Yeasts Isolated from many extreme environments.</title>
        <authorList>
            <person name="Coleine C."/>
            <person name="Stajich J.E."/>
            <person name="Selbmann L."/>
        </authorList>
    </citation>
    <scope>NUCLEOTIDE SEQUENCE</scope>
    <source>
        <strain evidence="1">CCFEE 5714</strain>
    </source>
</reference>
<keyword evidence="2" id="KW-1185">Reference proteome</keyword>
<gene>
    <name evidence="1" type="ORF">LTR37_013985</name>
</gene>
<name>A0ACC3MWC1_9PEZI</name>
<dbReference type="EMBL" id="JAUTXU010000142">
    <property type="protein sequence ID" value="KAK3704145.1"/>
    <property type="molecule type" value="Genomic_DNA"/>
</dbReference>
<protein>
    <submittedName>
        <fullName evidence="1">Uncharacterized protein</fullName>
    </submittedName>
</protein>
<dbReference type="Proteomes" id="UP001281147">
    <property type="component" value="Unassembled WGS sequence"/>
</dbReference>
<sequence length="271" mass="29665">MALGKKKSVITMVAIQSFLVLLLLALFAFITFDTAQITFDKSVPTKGSSSKTDFSLVQFEPCALGTVSSQNTAFATNNSLNSTRTPDSPGIASNFHKTMFQTQSESKTITATYNPSIAYGTWPVHDVLYSPTPRDLTLYKHVIATGSSTYEVSENTVLCTDAQCICRDVQIEAFFEDPRITKTDIGPTATDMLCLSAVFPWNRVTWLATNAPELVYAIQAHYGQDVLPLGISGGIIWHMTGHGPRWFYLDLGYEQLGAGPFESLGSRGYLS</sequence>
<proteinExistence type="predicted"/>